<sequence length="245" mass="27687">MTAPSETRELPHFRSHVTKATAAREHSYKHKHAILLFYEENGKDDENEAEALSSCLQEFFGITATILKIARDDMTPAETLQHTINQTIDTTGPCGDDYERSLIIIAYIGEAVVDDGHVLFSTFTFQQAMFWDTIREALFTENERLSHIDALGLIDCCNVPETTVQTSRKCQVLAYPRSGSGVTLTRQLTDAARLLQQRGSAWTTVNSLFEEMQRHDSKPCNYASKMALHQISGDKPISLRFKQLW</sequence>
<dbReference type="STRING" id="1388766.A0A017SFM5"/>
<dbReference type="EMBL" id="KK088421">
    <property type="protein sequence ID" value="EYE95767.1"/>
    <property type="molecule type" value="Genomic_DNA"/>
</dbReference>
<dbReference type="GeneID" id="63694794"/>
<proteinExistence type="predicted"/>
<dbReference type="HOGENOM" id="CLU_1133373_0_0_1"/>
<gene>
    <name evidence="1" type="ORF">EURHEDRAFT_386156</name>
</gene>
<name>A0A017SFM5_ASPRC</name>
<organism evidence="1 2">
    <name type="scientific">Aspergillus ruber (strain CBS 135680)</name>
    <dbReference type="NCBI Taxonomy" id="1388766"/>
    <lineage>
        <taxon>Eukaryota</taxon>
        <taxon>Fungi</taxon>
        <taxon>Dikarya</taxon>
        <taxon>Ascomycota</taxon>
        <taxon>Pezizomycotina</taxon>
        <taxon>Eurotiomycetes</taxon>
        <taxon>Eurotiomycetidae</taxon>
        <taxon>Eurotiales</taxon>
        <taxon>Aspergillaceae</taxon>
        <taxon>Aspergillus</taxon>
        <taxon>Aspergillus subgen. Aspergillus</taxon>
    </lineage>
</organism>
<dbReference type="OrthoDB" id="4760831at2759"/>
<protein>
    <submittedName>
        <fullName evidence="1">Uncharacterized protein</fullName>
    </submittedName>
</protein>
<dbReference type="Proteomes" id="UP000019804">
    <property type="component" value="Unassembled WGS sequence"/>
</dbReference>
<reference evidence="2" key="1">
    <citation type="journal article" date="2014" name="Nat. Commun.">
        <title>Genomic adaptations of the halophilic Dead Sea filamentous fungus Eurotium rubrum.</title>
        <authorList>
            <person name="Kis-Papo T."/>
            <person name="Weig A.R."/>
            <person name="Riley R."/>
            <person name="Persoh D."/>
            <person name="Salamov A."/>
            <person name="Sun H."/>
            <person name="Lipzen A."/>
            <person name="Wasser S.P."/>
            <person name="Rambold G."/>
            <person name="Grigoriev I.V."/>
            <person name="Nevo E."/>
        </authorList>
    </citation>
    <scope>NUCLEOTIDE SEQUENCE [LARGE SCALE GENOMIC DNA]</scope>
    <source>
        <strain evidence="2">CBS 135680</strain>
    </source>
</reference>
<dbReference type="AlphaFoldDB" id="A0A017SFM5"/>
<feature type="non-terminal residue" evidence="1">
    <location>
        <position position="1"/>
    </location>
</feature>
<accession>A0A017SFM5</accession>
<evidence type="ECO:0000313" key="2">
    <source>
        <dbReference type="Proteomes" id="UP000019804"/>
    </source>
</evidence>
<dbReference type="RefSeq" id="XP_040639455.1">
    <property type="nucleotide sequence ID" value="XM_040779670.1"/>
</dbReference>
<evidence type="ECO:0000313" key="1">
    <source>
        <dbReference type="EMBL" id="EYE95767.1"/>
    </source>
</evidence>
<keyword evidence="2" id="KW-1185">Reference proteome</keyword>